<accession>A0A6J4HY39</accession>
<organism evidence="1">
    <name type="scientific">uncultured Chloroflexota bacterium</name>
    <dbReference type="NCBI Taxonomy" id="166587"/>
    <lineage>
        <taxon>Bacteria</taxon>
        <taxon>Bacillati</taxon>
        <taxon>Chloroflexota</taxon>
        <taxon>environmental samples</taxon>
    </lineage>
</organism>
<protein>
    <submittedName>
        <fullName evidence="1">Uncharacterized protein</fullName>
    </submittedName>
</protein>
<proteinExistence type="predicted"/>
<gene>
    <name evidence="1" type="ORF">AVDCRST_MAG77-1501</name>
</gene>
<name>A0A6J4HY39_9CHLR</name>
<dbReference type="AlphaFoldDB" id="A0A6J4HY39"/>
<dbReference type="EMBL" id="CADCTC010000083">
    <property type="protein sequence ID" value="CAA9236694.1"/>
    <property type="molecule type" value="Genomic_DNA"/>
</dbReference>
<sequence>MRSAMFPLWLAAAGLCSGIVLLITANSIQLPPLAMAGVCLAVTSAVPLVAGVSRLTEQAGSED</sequence>
<reference evidence="1" key="1">
    <citation type="submission" date="2020-02" db="EMBL/GenBank/DDBJ databases">
        <authorList>
            <person name="Meier V. D."/>
        </authorList>
    </citation>
    <scope>NUCLEOTIDE SEQUENCE</scope>
    <source>
        <strain evidence="1">AVDCRST_MAG77</strain>
    </source>
</reference>
<evidence type="ECO:0000313" key="1">
    <source>
        <dbReference type="EMBL" id="CAA9236694.1"/>
    </source>
</evidence>